<dbReference type="Gene3D" id="3.40.50.620">
    <property type="entry name" value="HUPs"/>
    <property type="match status" value="1"/>
</dbReference>
<dbReference type="EMBL" id="FOCX01000011">
    <property type="protein sequence ID" value="SEO33936.1"/>
    <property type="molecule type" value="Genomic_DNA"/>
</dbReference>
<accession>A0A1H8NW96</accession>
<keyword evidence="3" id="KW-1185">Reference proteome</keyword>
<evidence type="ECO:0000259" key="1">
    <source>
        <dbReference type="Pfam" id="PF00582"/>
    </source>
</evidence>
<sequence>MKVLLGIGGSDGSFEALADTVTRAEEAGDAVTVAIVDREDIARTPEEIETEVRERLAETGMDPEIRHLSGHPGSRLVELAEQEQFDRLVVAGGERSPLGKINFDETLEFVLLNAETTVTLVR</sequence>
<organism evidence="2 3">
    <name type="scientific">Halorientalis persicus</name>
    <dbReference type="NCBI Taxonomy" id="1367881"/>
    <lineage>
        <taxon>Archaea</taxon>
        <taxon>Methanobacteriati</taxon>
        <taxon>Methanobacteriota</taxon>
        <taxon>Stenosarchaea group</taxon>
        <taxon>Halobacteria</taxon>
        <taxon>Halobacteriales</taxon>
        <taxon>Haloarculaceae</taxon>
        <taxon>Halorientalis</taxon>
    </lineage>
</organism>
<dbReference type="RefSeq" id="WP_092660696.1">
    <property type="nucleotide sequence ID" value="NZ_FOCX01000011.1"/>
</dbReference>
<protein>
    <submittedName>
        <fullName evidence="2">Universal stress protein family protein</fullName>
    </submittedName>
</protein>
<name>A0A1H8NW96_9EURY</name>
<dbReference type="OrthoDB" id="213488at2157"/>
<proteinExistence type="predicted"/>
<dbReference type="Proteomes" id="UP000198775">
    <property type="component" value="Unassembled WGS sequence"/>
</dbReference>
<gene>
    <name evidence="2" type="ORF">SAMN05216388_101172</name>
</gene>
<dbReference type="InterPro" id="IPR014729">
    <property type="entry name" value="Rossmann-like_a/b/a_fold"/>
</dbReference>
<reference evidence="3" key="1">
    <citation type="submission" date="2016-10" db="EMBL/GenBank/DDBJ databases">
        <authorList>
            <person name="Varghese N."/>
            <person name="Submissions S."/>
        </authorList>
    </citation>
    <scope>NUCLEOTIDE SEQUENCE [LARGE SCALE GENOMIC DNA]</scope>
    <source>
        <strain evidence="3">IBRC-M 10043</strain>
    </source>
</reference>
<dbReference type="InterPro" id="IPR006016">
    <property type="entry name" value="UspA"/>
</dbReference>
<dbReference type="AlphaFoldDB" id="A0A1H8NW96"/>
<dbReference type="SUPFAM" id="SSF52402">
    <property type="entry name" value="Adenine nucleotide alpha hydrolases-like"/>
    <property type="match status" value="1"/>
</dbReference>
<dbReference type="Pfam" id="PF00582">
    <property type="entry name" value="Usp"/>
    <property type="match status" value="1"/>
</dbReference>
<evidence type="ECO:0000313" key="2">
    <source>
        <dbReference type="EMBL" id="SEO33936.1"/>
    </source>
</evidence>
<dbReference type="CDD" id="cd00293">
    <property type="entry name" value="USP-like"/>
    <property type="match status" value="1"/>
</dbReference>
<feature type="domain" description="UspA" evidence="1">
    <location>
        <begin position="2"/>
        <end position="122"/>
    </location>
</feature>
<evidence type="ECO:0000313" key="3">
    <source>
        <dbReference type="Proteomes" id="UP000198775"/>
    </source>
</evidence>